<feature type="chain" id="PRO_5046695064" description="Pectinesterase inhibitor domain-containing protein" evidence="4">
    <location>
        <begin position="23"/>
        <end position="233"/>
    </location>
</feature>
<comment type="similarity">
    <text evidence="3">Belongs to the PMEI family.</text>
</comment>
<feature type="domain" description="Pectinesterase inhibitor" evidence="5">
    <location>
        <begin position="73"/>
        <end position="219"/>
    </location>
</feature>
<protein>
    <recommendedName>
        <fullName evidence="5">Pectinesterase inhibitor domain-containing protein</fullName>
    </recommendedName>
</protein>
<dbReference type="SUPFAM" id="SSF101148">
    <property type="entry name" value="Plant invertase/pectin methylesterase inhibitor"/>
    <property type="match status" value="1"/>
</dbReference>
<keyword evidence="2" id="KW-1015">Disulfide bond</keyword>
<dbReference type="EMBL" id="JBBPBM010000004">
    <property type="protein sequence ID" value="KAK8588191.1"/>
    <property type="molecule type" value="Genomic_DNA"/>
</dbReference>
<gene>
    <name evidence="6" type="ORF">V6N12_022647</name>
</gene>
<evidence type="ECO:0000256" key="4">
    <source>
        <dbReference type="SAM" id="SignalP"/>
    </source>
</evidence>
<feature type="signal peptide" evidence="4">
    <location>
        <begin position="1"/>
        <end position="22"/>
    </location>
</feature>
<dbReference type="InterPro" id="IPR035513">
    <property type="entry name" value="Invertase/methylesterase_inhib"/>
</dbReference>
<proteinExistence type="inferred from homology"/>
<evidence type="ECO:0000313" key="7">
    <source>
        <dbReference type="Proteomes" id="UP001472677"/>
    </source>
</evidence>
<organism evidence="6 7">
    <name type="scientific">Hibiscus sabdariffa</name>
    <name type="common">roselle</name>
    <dbReference type="NCBI Taxonomy" id="183260"/>
    <lineage>
        <taxon>Eukaryota</taxon>
        <taxon>Viridiplantae</taxon>
        <taxon>Streptophyta</taxon>
        <taxon>Embryophyta</taxon>
        <taxon>Tracheophyta</taxon>
        <taxon>Spermatophyta</taxon>
        <taxon>Magnoliopsida</taxon>
        <taxon>eudicotyledons</taxon>
        <taxon>Gunneridae</taxon>
        <taxon>Pentapetalae</taxon>
        <taxon>rosids</taxon>
        <taxon>malvids</taxon>
        <taxon>Malvales</taxon>
        <taxon>Malvaceae</taxon>
        <taxon>Malvoideae</taxon>
        <taxon>Hibiscus</taxon>
    </lineage>
</organism>
<evidence type="ECO:0000313" key="6">
    <source>
        <dbReference type="EMBL" id="KAK8588191.1"/>
    </source>
</evidence>
<dbReference type="PANTHER" id="PTHR35357:SF24">
    <property type="entry name" value="OS04G0587200 PROTEIN"/>
    <property type="match status" value="1"/>
</dbReference>
<evidence type="ECO:0000259" key="5">
    <source>
        <dbReference type="SMART" id="SM00856"/>
    </source>
</evidence>
<dbReference type="Pfam" id="PF04043">
    <property type="entry name" value="PMEI"/>
    <property type="match status" value="1"/>
</dbReference>
<keyword evidence="1 4" id="KW-0732">Signal</keyword>
<dbReference type="Proteomes" id="UP001472677">
    <property type="component" value="Unassembled WGS sequence"/>
</dbReference>
<evidence type="ECO:0000256" key="3">
    <source>
        <dbReference type="ARBA" id="ARBA00038471"/>
    </source>
</evidence>
<dbReference type="Gene3D" id="1.20.140.40">
    <property type="entry name" value="Invertase/pectin methylesterase inhibitor family protein"/>
    <property type="match status" value="1"/>
</dbReference>
<name>A0ABR2FVB3_9ROSI</name>
<dbReference type="InterPro" id="IPR006501">
    <property type="entry name" value="Pectinesterase_inhib_dom"/>
</dbReference>
<evidence type="ECO:0000256" key="1">
    <source>
        <dbReference type="ARBA" id="ARBA00022729"/>
    </source>
</evidence>
<evidence type="ECO:0000256" key="2">
    <source>
        <dbReference type="ARBA" id="ARBA00023157"/>
    </source>
</evidence>
<dbReference type="CDD" id="cd15800">
    <property type="entry name" value="PMEI-like_2"/>
    <property type="match status" value="1"/>
</dbReference>
<reference evidence="6 7" key="1">
    <citation type="journal article" date="2024" name="G3 (Bethesda)">
        <title>Genome assembly of Hibiscus sabdariffa L. provides insights into metabolisms of medicinal natural products.</title>
        <authorList>
            <person name="Kim T."/>
        </authorList>
    </citation>
    <scope>NUCLEOTIDE SEQUENCE [LARGE SCALE GENOMIC DNA]</scope>
    <source>
        <strain evidence="6">TK-2024</strain>
        <tissue evidence="6">Old leaves</tissue>
    </source>
</reference>
<dbReference type="NCBIfam" id="TIGR01614">
    <property type="entry name" value="PME_inhib"/>
    <property type="match status" value="1"/>
</dbReference>
<keyword evidence="7" id="KW-1185">Reference proteome</keyword>
<dbReference type="PANTHER" id="PTHR35357">
    <property type="entry name" value="OS02G0537100 PROTEIN"/>
    <property type="match status" value="1"/>
</dbReference>
<sequence>MGIHHFTLTLISLSCLFSFSASASTNAASSLLGATALVLEEMFNVKSQSPSSLSSDGVTLGSIDDLSSVLPSGIDPALRQICGITDHPVECVVATVTFLDEKAPIEPLSVLKAGIQAMDNQTRDALAEVTKLSLDPTTPKDVVPVLEKCREVYNAILISDQKSYEAIDDRNLVRLSTELGANVENALGCDDAFREAKVESPMKAMDALLGKIINNSLSIGFDMAHFWKDGLKG</sequence>
<dbReference type="SMART" id="SM00856">
    <property type="entry name" value="PMEI"/>
    <property type="match status" value="1"/>
</dbReference>
<accession>A0ABR2FVB3</accession>
<comment type="caution">
    <text evidence="6">The sequence shown here is derived from an EMBL/GenBank/DDBJ whole genome shotgun (WGS) entry which is preliminary data.</text>
</comment>